<dbReference type="Proteomes" id="UP001152795">
    <property type="component" value="Unassembled WGS sequence"/>
</dbReference>
<reference evidence="1" key="1">
    <citation type="submission" date="2020-04" db="EMBL/GenBank/DDBJ databases">
        <authorList>
            <person name="Alioto T."/>
            <person name="Alioto T."/>
            <person name="Gomez Garrido J."/>
        </authorList>
    </citation>
    <scope>NUCLEOTIDE SEQUENCE</scope>
    <source>
        <strain evidence="1">A484AB</strain>
    </source>
</reference>
<dbReference type="AlphaFoldDB" id="A0A6S7KB04"/>
<sequence>MRVIGAILGWILLAWQPGKDYSDVSLFDEQPTPELSGSPGKNHLPGCNVSQIPQCVGYKDISP</sequence>
<proteinExistence type="predicted"/>
<keyword evidence="2" id="KW-1185">Reference proteome</keyword>
<comment type="caution">
    <text evidence="1">The sequence shown here is derived from an EMBL/GenBank/DDBJ whole genome shotgun (WGS) entry which is preliminary data.</text>
</comment>
<gene>
    <name evidence="1" type="ORF">PACLA_8A051997</name>
</gene>
<dbReference type="EMBL" id="CACRXK020026236">
    <property type="protein sequence ID" value="CAB4040074.1"/>
    <property type="molecule type" value="Genomic_DNA"/>
</dbReference>
<accession>A0A6S7KB04</accession>
<evidence type="ECO:0000313" key="2">
    <source>
        <dbReference type="Proteomes" id="UP001152795"/>
    </source>
</evidence>
<protein>
    <submittedName>
        <fullName evidence="1">Uncharacterized protein</fullName>
    </submittedName>
</protein>
<evidence type="ECO:0000313" key="1">
    <source>
        <dbReference type="EMBL" id="CAB4040074.1"/>
    </source>
</evidence>
<organism evidence="1 2">
    <name type="scientific">Paramuricea clavata</name>
    <name type="common">Red gorgonian</name>
    <name type="synonym">Violescent sea-whip</name>
    <dbReference type="NCBI Taxonomy" id="317549"/>
    <lineage>
        <taxon>Eukaryota</taxon>
        <taxon>Metazoa</taxon>
        <taxon>Cnidaria</taxon>
        <taxon>Anthozoa</taxon>
        <taxon>Octocorallia</taxon>
        <taxon>Malacalcyonacea</taxon>
        <taxon>Plexauridae</taxon>
        <taxon>Paramuricea</taxon>
    </lineage>
</organism>
<name>A0A6S7KB04_PARCT</name>